<dbReference type="EMBL" id="SPQQ01000006">
    <property type="protein sequence ID" value="TGE36946.1"/>
    <property type="molecule type" value="Genomic_DNA"/>
</dbReference>
<dbReference type="InterPro" id="IPR045865">
    <property type="entry name" value="ACT-like_dom_sf"/>
</dbReference>
<sequence length="406" mass="43748">MENLTLMNVQEAQANIGSYIQRTPLDHSQTYSKMTNSEIYLKLENMQKTGSFKVRGAANKISKLTSLEKKYGVIASSAGNHAQGVALAASRGGIPATIVMPESAPIAKIDATRGYGANVILYGNVYDDAYEKAKEIQAVTGATFIHPFDDLDVMAGQGTIGLEILEDLPDVDTVLVPVGGGGLISGIAVAIKSLRPKVRVIGIQAAEAASMSEALRSGHPILIDTANTLADGIAVKRAGDLTFDHIKQWVDDIVTVTEDEISAAILSLMERAKSIAEGAGSVALAAALNAKVDITKQKTVLVISGGNIDVNFLAQIIERGLLTNGRSMVFRTILPDRPGNLEKLLILIAKERANVLTVEQVRYDLSVPLRYARVTMTLETLNYEHQEKVLQSIREAGYPFQKDIRH</sequence>
<reference evidence="10 11" key="1">
    <citation type="submission" date="2019-03" db="EMBL/GenBank/DDBJ databases">
        <title>Draft Genome Sequence of Desulfosporosinus fructosivorans Strain 63.6F, Isolated from Marine Sediment in the Baltic Sea.</title>
        <authorList>
            <person name="Hausmann B."/>
            <person name="Vandieken V."/>
            <person name="Pjevac P."/>
            <person name="Schreck K."/>
            <person name="Herbold C.W."/>
            <person name="Loy A."/>
        </authorList>
    </citation>
    <scope>NUCLEOTIDE SEQUENCE [LARGE SCALE GENOMIC DNA]</scope>
    <source>
        <strain evidence="10 11">63.6F</strain>
    </source>
</reference>
<dbReference type="Pfam" id="PF00291">
    <property type="entry name" value="PALP"/>
    <property type="match status" value="1"/>
</dbReference>
<dbReference type="GO" id="GO:0003941">
    <property type="term" value="F:L-serine ammonia-lyase activity"/>
    <property type="evidence" value="ECO:0007669"/>
    <property type="project" value="TreeGrafter"/>
</dbReference>
<name>A0A4Z0R5M7_9FIRM</name>
<organism evidence="10 11">
    <name type="scientific">Desulfosporosinus fructosivorans</name>
    <dbReference type="NCBI Taxonomy" id="2018669"/>
    <lineage>
        <taxon>Bacteria</taxon>
        <taxon>Bacillati</taxon>
        <taxon>Bacillota</taxon>
        <taxon>Clostridia</taxon>
        <taxon>Eubacteriales</taxon>
        <taxon>Desulfitobacteriaceae</taxon>
        <taxon>Desulfosporosinus</taxon>
    </lineage>
</organism>
<dbReference type="SUPFAM" id="SSF55021">
    <property type="entry name" value="ACT-like"/>
    <property type="match status" value="1"/>
</dbReference>
<dbReference type="InterPro" id="IPR050147">
    <property type="entry name" value="Ser/Thr_Dehydratase"/>
</dbReference>
<evidence type="ECO:0000256" key="3">
    <source>
        <dbReference type="ARBA" id="ARBA00010869"/>
    </source>
</evidence>
<dbReference type="GO" id="GO:0004794">
    <property type="term" value="F:threonine deaminase activity"/>
    <property type="evidence" value="ECO:0007669"/>
    <property type="project" value="UniProtKB-EC"/>
</dbReference>
<dbReference type="CDD" id="cd04886">
    <property type="entry name" value="ACT_ThrD-II-like"/>
    <property type="match status" value="1"/>
</dbReference>
<evidence type="ECO:0000256" key="7">
    <source>
        <dbReference type="ARBA" id="ARBA00025527"/>
    </source>
</evidence>
<comment type="function">
    <text evidence="7">Catalyzes the anaerobic formation of alpha-ketobutyrate and ammonia from threonine in a two-step reaction. The first step involved a dehydration of threonine and a production of enamine intermediates (aminocrotonate), which tautomerizes to its imine form (iminobutyrate). Both intermediates are unstable and short-lived. The second step is the nonenzymatic hydrolysis of the enamine/imine intermediates to form 2-ketobutyrate and free ammonia. In the low water environment of the cell, the second step is accelerated by RidA.</text>
</comment>
<dbReference type="GO" id="GO:0006565">
    <property type="term" value="P:L-serine catabolic process"/>
    <property type="evidence" value="ECO:0007669"/>
    <property type="project" value="TreeGrafter"/>
</dbReference>
<dbReference type="EC" id="4.3.1.19" evidence="4"/>
<proteinExistence type="inferred from homology"/>
<keyword evidence="11" id="KW-1185">Reference proteome</keyword>
<evidence type="ECO:0000256" key="2">
    <source>
        <dbReference type="ARBA" id="ARBA00001933"/>
    </source>
</evidence>
<feature type="domain" description="ACT" evidence="9">
    <location>
        <begin position="329"/>
        <end position="406"/>
    </location>
</feature>
<evidence type="ECO:0000313" key="10">
    <source>
        <dbReference type="EMBL" id="TGE36946.1"/>
    </source>
</evidence>
<evidence type="ECO:0000256" key="8">
    <source>
        <dbReference type="ARBA" id="ARBA00031427"/>
    </source>
</evidence>
<dbReference type="InterPro" id="IPR001926">
    <property type="entry name" value="TrpB-like_PALP"/>
</dbReference>
<dbReference type="FunFam" id="3.40.50.1100:FF:000007">
    <property type="entry name" value="L-threonine dehydratase catabolic TdcB"/>
    <property type="match status" value="1"/>
</dbReference>
<dbReference type="PROSITE" id="PS51671">
    <property type="entry name" value="ACT"/>
    <property type="match status" value="1"/>
</dbReference>
<accession>A0A4Z0R5M7</accession>
<keyword evidence="5" id="KW-0663">Pyridoxal phosphate</keyword>
<comment type="similarity">
    <text evidence="3">Belongs to the serine/threonine dehydratase family.</text>
</comment>
<evidence type="ECO:0000256" key="6">
    <source>
        <dbReference type="ARBA" id="ARBA00023239"/>
    </source>
</evidence>
<dbReference type="Proteomes" id="UP000298460">
    <property type="component" value="Unassembled WGS sequence"/>
</dbReference>
<evidence type="ECO:0000313" key="11">
    <source>
        <dbReference type="Proteomes" id="UP000298460"/>
    </source>
</evidence>
<dbReference type="RefSeq" id="WP_135549089.1">
    <property type="nucleotide sequence ID" value="NZ_SPQQ01000006.1"/>
</dbReference>
<dbReference type="GO" id="GO:0006567">
    <property type="term" value="P:L-threonine catabolic process"/>
    <property type="evidence" value="ECO:0007669"/>
    <property type="project" value="InterPro"/>
</dbReference>
<dbReference type="PANTHER" id="PTHR48078:SF6">
    <property type="entry name" value="L-THREONINE DEHYDRATASE CATABOLIC TDCB"/>
    <property type="match status" value="1"/>
</dbReference>
<dbReference type="PANTHER" id="PTHR48078">
    <property type="entry name" value="THREONINE DEHYDRATASE, MITOCHONDRIAL-RELATED"/>
    <property type="match status" value="1"/>
</dbReference>
<dbReference type="GO" id="GO:0009097">
    <property type="term" value="P:isoleucine biosynthetic process"/>
    <property type="evidence" value="ECO:0007669"/>
    <property type="project" value="TreeGrafter"/>
</dbReference>
<dbReference type="NCBIfam" id="TIGR01127">
    <property type="entry name" value="ilvA_1Cterm"/>
    <property type="match status" value="1"/>
</dbReference>
<comment type="caution">
    <text evidence="10">The sequence shown here is derived from an EMBL/GenBank/DDBJ whole genome shotgun (WGS) entry which is preliminary data.</text>
</comment>
<dbReference type="InterPro" id="IPR005789">
    <property type="entry name" value="Thr_deHydtase_catblc"/>
</dbReference>
<dbReference type="SUPFAM" id="SSF53686">
    <property type="entry name" value="Tryptophan synthase beta subunit-like PLP-dependent enzymes"/>
    <property type="match status" value="1"/>
</dbReference>
<comment type="catalytic activity">
    <reaction evidence="1">
        <text>L-threonine = 2-oxobutanoate + NH4(+)</text>
        <dbReference type="Rhea" id="RHEA:22108"/>
        <dbReference type="ChEBI" id="CHEBI:16763"/>
        <dbReference type="ChEBI" id="CHEBI:28938"/>
        <dbReference type="ChEBI" id="CHEBI:57926"/>
        <dbReference type="EC" id="4.3.1.19"/>
    </reaction>
</comment>
<evidence type="ECO:0000256" key="5">
    <source>
        <dbReference type="ARBA" id="ARBA00022898"/>
    </source>
</evidence>
<dbReference type="InterPro" id="IPR044561">
    <property type="entry name" value="ACT_ThrD-II-like"/>
</dbReference>
<protein>
    <recommendedName>
        <fullName evidence="4">threonine ammonia-lyase</fullName>
        <ecNumber evidence="4">4.3.1.19</ecNumber>
    </recommendedName>
    <alternativeName>
        <fullName evidence="8">Threonine deaminase</fullName>
    </alternativeName>
</protein>
<dbReference type="OrthoDB" id="9811476at2"/>
<dbReference type="InterPro" id="IPR002912">
    <property type="entry name" value="ACT_dom"/>
</dbReference>
<dbReference type="AlphaFoldDB" id="A0A4Z0R5M7"/>
<evidence type="ECO:0000256" key="4">
    <source>
        <dbReference type="ARBA" id="ARBA00012096"/>
    </source>
</evidence>
<gene>
    <name evidence="10" type="ORF">E4K67_17780</name>
</gene>
<evidence type="ECO:0000256" key="1">
    <source>
        <dbReference type="ARBA" id="ARBA00001274"/>
    </source>
</evidence>
<dbReference type="Gene3D" id="3.40.50.1100">
    <property type="match status" value="2"/>
</dbReference>
<dbReference type="InterPro" id="IPR036052">
    <property type="entry name" value="TrpB-like_PALP_sf"/>
</dbReference>
<keyword evidence="6 10" id="KW-0456">Lyase</keyword>
<dbReference type="CDD" id="cd01562">
    <property type="entry name" value="Thr-dehyd"/>
    <property type="match status" value="1"/>
</dbReference>
<comment type="cofactor">
    <cofactor evidence="2">
        <name>pyridoxal 5'-phosphate</name>
        <dbReference type="ChEBI" id="CHEBI:597326"/>
    </cofactor>
</comment>
<evidence type="ECO:0000259" key="9">
    <source>
        <dbReference type="PROSITE" id="PS51671"/>
    </source>
</evidence>